<dbReference type="EMBL" id="CYXX01000010">
    <property type="protein sequence ID" value="CUN03915.1"/>
    <property type="molecule type" value="Genomic_DNA"/>
</dbReference>
<dbReference type="AlphaFoldDB" id="A0A173TPW9"/>
<keyword evidence="1" id="KW-0808">Transferase</keyword>
<evidence type="ECO:0000313" key="1">
    <source>
        <dbReference type="EMBL" id="CUN03915.1"/>
    </source>
</evidence>
<dbReference type="EMBL" id="QRHP01000001">
    <property type="protein sequence ID" value="RHF87430.1"/>
    <property type="molecule type" value="Genomic_DNA"/>
</dbReference>
<dbReference type="Gene3D" id="3.10.450.620">
    <property type="entry name" value="JHP933, nucleotidyltransferase-like core domain"/>
    <property type="match status" value="1"/>
</dbReference>
<dbReference type="Proteomes" id="UP000095453">
    <property type="component" value="Unassembled WGS sequence"/>
</dbReference>
<proteinExistence type="predicted"/>
<dbReference type="Proteomes" id="UP000283701">
    <property type="component" value="Unassembled WGS sequence"/>
</dbReference>
<gene>
    <name evidence="2" type="ORF">DW654_01310</name>
    <name evidence="1" type="ORF">ERS852444_01613</name>
</gene>
<evidence type="ECO:0000313" key="4">
    <source>
        <dbReference type="Proteomes" id="UP000283701"/>
    </source>
</evidence>
<name>A0A173TPW9_9FIRM</name>
<dbReference type="Pfam" id="PF08843">
    <property type="entry name" value="AbiEii"/>
    <property type="match status" value="1"/>
</dbReference>
<reference evidence="1 3" key="1">
    <citation type="submission" date="2015-09" db="EMBL/GenBank/DDBJ databases">
        <authorList>
            <consortium name="Pathogen Informatics"/>
        </authorList>
    </citation>
    <scope>NUCLEOTIDE SEQUENCE [LARGE SCALE GENOMIC DNA]</scope>
    <source>
        <strain evidence="1 3">2789STDY5608887</strain>
    </source>
</reference>
<accession>A0A173TPW9</accession>
<sequence>MKEVAKLQIKDRMELFQATAISMGMQPNVIEKDFWVCFMLNHLFHDCKYKNAFVFKGGTSLSKSYHVIERFSEDIDLILDWRKIMNDEVNPWEERSKTKQDLFNKQINSEAAKFYKEELIPQLNSEMKEKLGDGEWISVDTEDEMVVNFYYPQIFEAEYLRSCVRLEIGPLAEWMPSHETIVTPFAAEKYPDIFSQKDTSVLTIDVERTFWEKLTILHKIANFPEGKPLPARYARHLYDVYNMGNSWVKERAFKRKELLEKDVVFKQKFYYVKGAHYETATLSSIELLPKEAVLNALKEDYQAMRNMIYGNIPEFEEILEFLEKLQEEVHGLVVT</sequence>
<dbReference type="InterPro" id="IPR014942">
    <property type="entry name" value="AbiEii"/>
</dbReference>
<dbReference type="GO" id="GO:0016740">
    <property type="term" value="F:transferase activity"/>
    <property type="evidence" value="ECO:0007669"/>
    <property type="project" value="UniProtKB-KW"/>
</dbReference>
<organism evidence="1 3">
    <name type="scientific">Roseburia inulinivorans</name>
    <dbReference type="NCBI Taxonomy" id="360807"/>
    <lineage>
        <taxon>Bacteria</taxon>
        <taxon>Bacillati</taxon>
        <taxon>Bacillota</taxon>
        <taxon>Clostridia</taxon>
        <taxon>Lachnospirales</taxon>
        <taxon>Lachnospiraceae</taxon>
        <taxon>Roseburia</taxon>
    </lineage>
</organism>
<dbReference type="RefSeq" id="WP_055168993.1">
    <property type="nucleotide sequence ID" value="NZ_CYXX01000010.1"/>
</dbReference>
<protein>
    <submittedName>
        <fullName evidence="2">Nucleotidyl transferase AbiEii/AbiGii toxin family protein</fullName>
    </submittedName>
    <submittedName>
        <fullName evidence="1">Nucleotidyl transferase of uncharacterized function (DUF1814)</fullName>
    </submittedName>
</protein>
<evidence type="ECO:0000313" key="3">
    <source>
        <dbReference type="Proteomes" id="UP000095453"/>
    </source>
</evidence>
<evidence type="ECO:0000313" key="2">
    <source>
        <dbReference type="EMBL" id="RHF87430.1"/>
    </source>
</evidence>
<reference evidence="2 4" key="2">
    <citation type="submission" date="2018-08" db="EMBL/GenBank/DDBJ databases">
        <title>A genome reference for cultivated species of the human gut microbiota.</title>
        <authorList>
            <person name="Zou Y."/>
            <person name="Xue W."/>
            <person name="Luo G."/>
        </authorList>
    </citation>
    <scope>NUCLEOTIDE SEQUENCE [LARGE SCALE GENOMIC DNA]</scope>
    <source>
        <strain evidence="2 4">AM23-23AC</strain>
    </source>
</reference>